<evidence type="ECO:0000313" key="7">
    <source>
        <dbReference type="Proteomes" id="UP001620597"/>
    </source>
</evidence>
<evidence type="ECO:0000256" key="3">
    <source>
        <dbReference type="ARBA" id="ARBA00022801"/>
    </source>
</evidence>
<dbReference type="InterPro" id="IPR009003">
    <property type="entry name" value="Peptidase_S1_PA"/>
</dbReference>
<dbReference type="SUPFAM" id="SSF50156">
    <property type="entry name" value="PDZ domain-like"/>
    <property type="match status" value="1"/>
</dbReference>
<dbReference type="InterPro" id="IPR001940">
    <property type="entry name" value="Peptidase_S1C"/>
</dbReference>
<dbReference type="SUPFAM" id="SSF50494">
    <property type="entry name" value="Trypsin-like serine proteases"/>
    <property type="match status" value="1"/>
</dbReference>
<evidence type="ECO:0000313" key="6">
    <source>
        <dbReference type="EMBL" id="MFK4752133.1"/>
    </source>
</evidence>
<comment type="similarity">
    <text evidence="1">Belongs to the peptidase S1C family.</text>
</comment>
<keyword evidence="4" id="KW-0720">Serine protease</keyword>
<keyword evidence="7" id="KW-1185">Reference proteome</keyword>
<evidence type="ECO:0000256" key="4">
    <source>
        <dbReference type="ARBA" id="ARBA00022825"/>
    </source>
</evidence>
<keyword evidence="2" id="KW-0645">Protease</keyword>
<feature type="domain" description="PDZ" evidence="5">
    <location>
        <begin position="285"/>
        <end position="351"/>
    </location>
</feature>
<dbReference type="Pfam" id="PF13365">
    <property type="entry name" value="Trypsin_2"/>
    <property type="match status" value="1"/>
</dbReference>
<dbReference type="Gene3D" id="2.30.42.10">
    <property type="match status" value="1"/>
</dbReference>
<organism evidence="6 7">
    <name type="scientific">Oceanobacter antarcticus</name>
    <dbReference type="NCBI Taxonomy" id="3133425"/>
    <lineage>
        <taxon>Bacteria</taxon>
        <taxon>Pseudomonadati</taxon>
        <taxon>Pseudomonadota</taxon>
        <taxon>Gammaproteobacteria</taxon>
        <taxon>Oceanospirillales</taxon>
        <taxon>Oceanospirillaceae</taxon>
        <taxon>Oceanobacter</taxon>
    </lineage>
</organism>
<protein>
    <submittedName>
        <fullName evidence="6">Trypsin-like peptidase domain-containing protein</fullName>
    </submittedName>
</protein>
<dbReference type="EMBL" id="JBBKTX010000007">
    <property type="protein sequence ID" value="MFK4752133.1"/>
    <property type="molecule type" value="Genomic_DNA"/>
</dbReference>
<evidence type="ECO:0000256" key="1">
    <source>
        <dbReference type="ARBA" id="ARBA00010541"/>
    </source>
</evidence>
<evidence type="ECO:0000256" key="2">
    <source>
        <dbReference type="ARBA" id="ARBA00022670"/>
    </source>
</evidence>
<dbReference type="Proteomes" id="UP001620597">
    <property type="component" value="Unassembled WGS sequence"/>
</dbReference>
<proteinExistence type="inferred from homology"/>
<dbReference type="InterPro" id="IPR036034">
    <property type="entry name" value="PDZ_sf"/>
</dbReference>
<dbReference type="SMART" id="SM00228">
    <property type="entry name" value="PDZ"/>
    <property type="match status" value="1"/>
</dbReference>
<dbReference type="PANTHER" id="PTHR22939:SF101">
    <property type="entry name" value="PERIPLASMIC PH-DEPENDENT SERINE ENDOPROTEASE DEGQ"/>
    <property type="match status" value="1"/>
</dbReference>
<evidence type="ECO:0000259" key="5">
    <source>
        <dbReference type="PROSITE" id="PS50106"/>
    </source>
</evidence>
<keyword evidence="3" id="KW-0378">Hydrolase</keyword>
<dbReference type="PROSITE" id="PS50106">
    <property type="entry name" value="PDZ"/>
    <property type="match status" value="1"/>
</dbReference>
<dbReference type="Pfam" id="PF13180">
    <property type="entry name" value="PDZ_2"/>
    <property type="match status" value="1"/>
</dbReference>
<dbReference type="PRINTS" id="PR00834">
    <property type="entry name" value="PROTEASES2C"/>
</dbReference>
<sequence>MPRYSFVHTMLVPSLVGLCVALMILLWAPQWVTPALQQQNQQTAAAVQQDTPTASGMVSSYADAVERAAPAVVNIYTSKVVKRKQHPLFDDPLFQRFFNTKPEPSERLQSSLGSGVIMTAEGHILTNNHVIKDADQIVVALRDGREASATLIGSDPEADLAILKIDMADLPVIQVAHNEHLRVGDVVLAIGNPFGVGQTVTLGIVSATGRNQLGLNTYENYIQTDAAINPGNSGGALINANGELVGINTAIYSQSGGSEGIGFAIPGTVAQRALTDISQHGIAIRGWLGIEVQEATPKLLEALALPEALEGLIVTGIYQDGPADLSGLTVGDIIVKINQMDASDARAAMNQIAILHPGDKILVDFIREGKLAQTEAIAGQRGAQPES</sequence>
<dbReference type="Gene3D" id="2.40.10.120">
    <property type="match status" value="1"/>
</dbReference>
<comment type="caution">
    <text evidence="6">The sequence shown here is derived from an EMBL/GenBank/DDBJ whole genome shotgun (WGS) entry which is preliminary data.</text>
</comment>
<dbReference type="RefSeq" id="WP_416205462.1">
    <property type="nucleotide sequence ID" value="NZ_JBBKTX010000007.1"/>
</dbReference>
<dbReference type="InterPro" id="IPR001478">
    <property type="entry name" value="PDZ"/>
</dbReference>
<name>A0ABW8NGP4_9GAMM</name>
<gene>
    <name evidence="6" type="ORF">WG929_06905</name>
</gene>
<reference evidence="6 7" key="1">
    <citation type="submission" date="2024-03" db="EMBL/GenBank/DDBJ databases">
        <title>High-quality draft genome sequence of Oceanobacter sp. wDCs-4.</title>
        <authorList>
            <person name="Dong C."/>
        </authorList>
    </citation>
    <scope>NUCLEOTIDE SEQUENCE [LARGE SCALE GENOMIC DNA]</scope>
    <source>
        <strain evidence="7">wDCs-4</strain>
    </source>
</reference>
<accession>A0ABW8NGP4</accession>
<dbReference type="PANTHER" id="PTHR22939">
    <property type="entry name" value="SERINE PROTEASE FAMILY S1C HTRA-RELATED"/>
    <property type="match status" value="1"/>
</dbReference>